<organism evidence="1 2">
    <name type="scientific">Marivirga lumbricoides</name>
    <dbReference type="NCBI Taxonomy" id="1046115"/>
    <lineage>
        <taxon>Bacteria</taxon>
        <taxon>Pseudomonadati</taxon>
        <taxon>Bacteroidota</taxon>
        <taxon>Cytophagia</taxon>
        <taxon>Cytophagales</taxon>
        <taxon>Marivirgaceae</taxon>
        <taxon>Marivirga</taxon>
    </lineage>
</organism>
<accession>A0ABQ1LSZ0</accession>
<dbReference type="Pfam" id="PF14054">
    <property type="entry name" value="DUF4249"/>
    <property type="match status" value="1"/>
</dbReference>
<dbReference type="InterPro" id="IPR025345">
    <property type="entry name" value="DUF4249"/>
</dbReference>
<evidence type="ECO:0000313" key="2">
    <source>
        <dbReference type="Proteomes" id="UP000636010"/>
    </source>
</evidence>
<sequence>MTQLRNILVFACFIGCSLACQELIELDLAQSESRVVVEGIFTDADGPHRIKISKTINYYDTGKTPPVTDAAVQLLDSAENLLSTFTYNAEDSTYLSPEGLKGEVSKTYIVQIEVDGDIYRAKGTILRNATLDSLYYLSEKQLEMLGQPVFGEGYFLFANGNLNRPGVQYFKLQLKVNDTLKNSRSDLANSILSSEFFGSEFRGLPIPGSYKKDDTVSLRLFSLDEAVYDYYTEFINLLFNDGGVFSPPPVNATSNISNITTPENFPLGYIQFSSVLEQEVIIKDDEK</sequence>
<evidence type="ECO:0000313" key="1">
    <source>
        <dbReference type="EMBL" id="GGC27172.1"/>
    </source>
</evidence>
<evidence type="ECO:0008006" key="3">
    <source>
        <dbReference type="Google" id="ProtNLM"/>
    </source>
</evidence>
<name>A0ABQ1LSZ0_9BACT</name>
<keyword evidence="2" id="KW-1185">Reference proteome</keyword>
<reference evidence="2" key="1">
    <citation type="journal article" date="2019" name="Int. J. Syst. Evol. Microbiol.">
        <title>The Global Catalogue of Microorganisms (GCM) 10K type strain sequencing project: providing services to taxonomists for standard genome sequencing and annotation.</title>
        <authorList>
            <consortium name="The Broad Institute Genomics Platform"/>
            <consortium name="The Broad Institute Genome Sequencing Center for Infectious Disease"/>
            <person name="Wu L."/>
            <person name="Ma J."/>
        </authorList>
    </citation>
    <scope>NUCLEOTIDE SEQUENCE [LARGE SCALE GENOMIC DNA]</scope>
    <source>
        <strain evidence="2">CGMCC 1.10832</strain>
    </source>
</reference>
<protein>
    <recommendedName>
        <fullName evidence="3">DUF4249 domain-containing protein</fullName>
    </recommendedName>
</protein>
<dbReference type="RefSeq" id="WP_188460999.1">
    <property type="nucleotide sequence ID" value="NZ_BAABHU010000003.1"/>
</dbReference>
<gene>
    <name evidence="1" type="ORF">GCM10011506_10750</name>
</gene>
<proteinExistence type="predicted"/>
<dbReference type="Proteomes" id="UP000636010">
    <property type="component" value="Unassembled WGS sequence"/>
</dbReference>
<dbReference type="EMBL" id="BMEC01000003">
    <property type="protein sequence ID" value="GGC27172.1"/>
    <property type="molecule type" value="Genomic_DNA"/>
</dbReference>
<comment type="caution">
    <text evidence="1">The sequence shown here is derived from an EMBL/GenBank/DDBJ whole genome shotgun (WGS) entry which is preliminary data.</text>
</comment>